<evidence type="ECO:0000313" key="2">
    <source>
        <dbReference type="Proteomes" id="UP000229459"/>
    </source>
</evidence>
<proteinExistence type="predicted"/>
<protein>
    <submittedName>
        <fullName evidence="1">Uncharacterized protein</fullName>
    </submittedName>
</protein>
<dbReference type="EMBL" id="PCSR01000030">
    <property type="protein sequence ID" value="PIP53380.1"/>
    <property type="molecule type" value="Genomic_DNA"/>
</dbReference>
<accession>A0A2H0B8J1</accession>
<name>A0A2H0B8J1_9BACT</name>
<reference evidence="1 2" key="1">
    <citation type="submission" date="2017-09" db="EMBL/GenBank/DDBJ databases">
        <title>Depth-based differentiation of microbial function through sediment-hosted aquifers and enrichment of novel symbionts in the deep terrestrial subsurface.</title>
        <authorList>
            <person name="Probst A.J."/>
            <person name="Ladd B."/>
            <person name="Jarett J.K."/>
            <person name="Geller-Mcgrath D.E."/>
            <person name="Sieber C.M."/>
            <person name="Emerson J.B."/>
            <person name="Anantharaman K."/>
            <person name="Thomas B.C."/>
            <person name="Malmstrom R."/>
            <person name="Stieglmeier M."/>
            <person name="Klingl A."/>
            <person name="Woyke T."/>
            <person name="Ryan C.M."/>
            <person name="Banfield J.F."/>
        </authorList>
    </citation>
    <scope>NUCLEOTIDE SEQUENCE [LARGE SCALE GENOMIC DNA]</scope>
    <source>
        <strain evidence="1">CG23_combo_of_CG06-09_8_20_14_all_34_8</strain>
    </source>
</reference>
<feature type="non-terminal residue" evidence="1">
    <location>
        <position position="1"/>
    </location>
</feature>
<dbReference type="AlphaFoldDB" id="A0A2H0B8J1"/>
<gene>
    <name evidence="1" type="ORF">COX08_01275</name>
</gene>
<evidence type="ECO:0000313" key="1">
    <source>
        <dbReference type="EMBL" id="PIP53380.1"/>
    </source>
</evidence>
<organism evidence="1 2">
    <name type="scientific">Candidatus Beckwithbacteria bacterium CG23_combo_of_CG06-09_8_20_14_all_34_8</name>
    <dbReference type="NCBI Taxonomy" id="1974497"/>
    <lineage>
        <taxon>Bacteria</taxon>
        <taxon>Candidatus Beckwithiibacteriota</taxon>
    </lineage>
</organism>
<dbReference type="Proteomes" id="UP000229459">
    <property type="component" value="Unassembled WGS sequence"/>
</dbReference>
<comment type="caution">
    <text evidence="1">The sequence shown here is derived from an EMBL/GenBank/DDBJ whole genome shotgun (WGS) entry which is preliminary data.</text>
</comment>
<sequence>DYYTFMLAPILDGLKHNNTLTDQGLIDLGSTCLDGIYTSMKLKIEAEKEIEKGRQFETQWGKAIAIESKNDETLTVAQKLGYILVIRKDPQGMIRIKARPDSQVDLTYVWEKVKTADPQATWYLHPSKKMLLNGSYKNPNSIFSNLEIEDIINCF</sequence>